<dbReference type="EMBL" id="LWDD02003484">
    <property type="protein sequence ID" value="KAE8237056.1"/>
    <property type="molecule type" value="Genomic_DNA"/>
</dbReference>
<reference evidence="1" key="1">
    <citation type="submission" date="2016-04" db="EMBL/GenBank/DDBJ databases">
        <authorList>
            <person name="Nguyen H.D."/>
            <person name="Kesanakurti P."/>
            <person name="Cullis J."/>
            <person name="Levesque C.A."/>
            <person name="Hambleton S."/>
        </authorList>
    </citation>
    <scope>NUCLEOTIDE SEQUENCE</scope>
    <source>
        <strain evidence="1">DAOMC 238032</strain>
    </source>
</reference>
<name>A0A8T8SCE4_9BASI</name>
<feature type="non-terminal residue" evidence="1">
    <location>
        <position position="1"/>
    </location>
</feature>
<evidence type="ECO:0000313" key="1">
    <source>
        <dbReference type="EMBL" id="KAE8237056.1"/>
    </source>
</evidence>
<proteinExistence type="predicted"/>
<sequence length="111" mass="12178">SKGQTLFEAAPWFDPPRHSITHTRLTDSPFLPTSSASLTSGFSSPLVSVLRRWTVSFCRRSSSSSANVLTTRAHDFAPLVIHTRLAGEQLDSHVLLRARMLLSEQSSADSP</sequence>
<organism evidence="1 2">
    <name type="scientific">Tilletia caries</name>
    <name type="common">wheat bunt fungus</name>
    <dbReference type="NCBI Taxonomy" id="13290"/>
    <lineage>
        <taxon>Eukaryota</taxon>
        <taxon>Fungi</taxon>
        <taxon>Dikarya</taxon>
        <taxon>Basidiomycota</taxon>
        <taxon>Ustilaginomycotina</taxon>
        <taxon>Exobasidiomycetes</taxon>
        <taxon>Tilletiales</taxon>
        <taxon>Tilletiaceae</taxon>
        <taxon>Tilletia</taxon>
    </lineage>
</organism>
<accession>A0A8T8SCE4</accession>
<dbReference type="Proteomes" id="UP000077671">
    <property type="component" value="Unassembled WGS sequence"/>
</dbReference>
<reference evidence="1" key="2">
    <citation type="journal article" date="2019" name="IMA Fungus">
        <title>Genome sequencing and comparison of five Tilletia species to identify candidate genes for the detection of regulated species infecting wheat.</title>
        <authorList>
            <person name="Nguyen H.D.T."/>
            <person name="Sultana T."/>
            <person name="Kesanakurti P."/>
            <person name="Hambleton S."/>
        </authorList>
    </citation>
    <scope>NUCLEOTIDE SEQUENCE</scope>
    <source>
        <strain evidence="1">DAOMC 238032</strain>
    </source>
</reference>
<comment type="caution">
    <text evidence="1">The sequence shown here is derived from an EMBL/GenBank/DDBJ whole genome shotgun (WGS) entry which is preliminary data.</text>
</comment>
<dbReference type="AlphaFoldDB" id="A0A8T8SCE4"/>
<gene>
    <name evidence="1" type="ORF">A4X03_0g9239</name>
</gene>
<evidence type="ECO:0000313" key="2">
    <source>
        <dbReference type="Proteomes" id="UP000077671"/>
    </source>
</evidence>
<protein>
    <submittedName>
        <fullName evidence="1">Uncharacterized protein</fullName>
    </submittedName>
</protein>